<comment type="similarity">
    <text evidence="2">Belongs to the peptidase M43B family.</text>
</comment>
<keyword evidence="6" id="KW-0378">Hydrolase</keyword>
<dbReference type="InterPro" id="IPR024079">
    <property type="entry name" value="MetalloPept_cat_dom_sf"/>
</dbReference>
<evidence type="ECO:0000256" key="3">
    <source>
        <dbReference type="ARBA" id="ARBA00022670"/>
    </source>
</evidence>
<evidence type="ECO:0000256" key="8">
    <source>
        <dbReference type="ARBA" id="ARBA00023049"/>
    </source>
</evidence>
<comment type="function">
    <text evidence="1">Secreted metalloproteinase that allows assimilation of proteinaceous substrates.</text>
</comment>
<gene>
    <name evidence="12" type="ORF">MKZ38_004430</name>
</gene>
<keyword evidence="7" id="KW-0862">Zinc</keyword>
<evidence type="ECO:0000256" key="7">
    <source>
        <dbReference type="ARBA" id="ARBA00022833"/>
    </source>
</evidence>
<dbReference type="Pfam" id="PF05572">
    <property type="entry name" value="Peptidase_M43"/>
    <property type="match status" value="1"/>
</dbReference>
<dbReference type="SUPFAM" id="SSF55486">
    <property type="entry name" value="Metalloproteases ('zincins'), catalytic domain"/>
    <property type="match status" value="1"/>
</dbReference>
<dbReference type="Gene3D" id="3.40.390.10">
    <property type="entry name" value="Collagenase (Catalytic Domain)"/>
    <property type="match status" value="1"/>
</dbReference>
<evidence type="ECO:0000256" key="9">
    <source>
        <dbReference type="ARBA" id="ARBA00023157"/>
    </source>
</evidence>
<organism evidence="12 13">
    <name type="scientific">Zalerion maritima</name>
    <dbReference type="NCBI Taxonomy" id="339359"/>
    <lineage>
        <taxon>Eukaryota</taxon>
        <taxon>Fungi</taxon>
        <taxon>Dikarya</taxon>
        <taxon>Ascomycota</taxon>
        <taxon>Pezizomycotina</taxon>
        <taxon>Sordariomycetes</taxon>
        <taxon>Lulworthiomycetidae</taxon>
        <taxon>Lulworthiales</taxon>
        <taxon>Lulworthiaceae</taxon>
        <taxon>Zalerion</taxon>
    </lineage>
</organism>
<feature type="domain" description="Peptidase M43 pregnancy-associated plasma-A" evidence="11">
    <location>
        <begin position="218"/>
        <end position="303"/>
    </location>
</feature>
<dbReference type="CDD" id="cd04275">
    <property type="entry name" value="ZnMc_pappalysin_like"/>
    <property type="match status" value="1"/>
</dbReference>
<evidence type="ECO:0000256" key="4">
    <source>
        <dbReference type="ARBA" id="ARBA00022723"/>
    </source>
</evidence>
<reference evidence="12" key="1">
    <citation type="submission" date="2022-07" db="EMBL/GenBank/DDBJ databases">
        <title>Draft genome sequence of Zalerion maritima ATCC 34329, a (micro)plastics degrading marine fungus.</title>
        <authorList>
            <person name="Paco A."/>
            <person name="Goncalves M.F.M."/>
            <person name="Rocha-Santos T.A.P."/>
            <person name="Alves A."/>
        </authorList>
    </citation>
    <scope>NUCLEOTIDE SEQUENCE</scope>
    <source>
        <strain evidence="12">ATCC 34329</strain>
    </source>
</reference>
<comment type="caution">
    <text evidence="12">The sequence shown here is derived from an EMBL/GenBank/DDBJ whole genome shotgun (WGS) entry which is preliminary data.</text>
</comment>
<keyword evidence="5 10" id="KW-0732">Signal</keyword>
<dbReference type="GO" id="GO:0008237">
    <property type="term" value="F:metallopeptidase activity"/>
    <property type="evidence" value="ECO:0007669"/>
    <property type="project" value="UniProtKB-KW"/>
</dbReference>
<keyword evidence="13" id="KW-1185">Reference proteome</keyword>
<evidence type="ECO:0000259" key="11">
    <source>
        <dbReference type="Pfam" id="PF05572"/>
    </source>
</evidence>
<feature type="signal peptide" evidence="10">
    <location>
        <begin position="1"/>
        <end position="19"/>
    </location>
</feature>
<dbReference type="AlphaFoldDB" id="A0AAD5RWG3"/>
<evidence type="ECO:0000313" key="12">
    <source>
        <dbReference type="EMBL" id="KAJ2905753.1"/>
    </source>
</evidence>
<name>A0AAD5RWG3_9PEZI</name>
<dbReference type="GO" id="GO:0046872">
    <property type="term" value="F:metal ion binding"/>
    <property type="evidence" value="ECO:0007669"/>
    <property type="project" value="UniProtKB-KW"/>
</dbReference>
<dbReference type="Proteomes" id="UP001201980">
    <property type="component" value="Unassembled WGS sequence"/>
</dbReference>
<evidence type="ECO:0000256" key="5">
    <source>
        <dbReference type="ARBA" id="ARBA00022729"/>
    </source>
</evidence>
<evidence type="ECO:0000313" key="13">
    <source>
        <dbReference type="Proteomes" id="UP001201980"/>
    </source>
</evidence>
<dbReference type="GO" id="GO:0006508">
    <property type="term" value="P:proteolysis"/>
    <property type="evidence" value="ECO:0007669"/>
    <property type="project" value="UniProtKB-KW"/>
</dbReference>
<dbReference type="PANTHER" id="PTHR47466">
    <property type="match status" value="1"/>
</dbReference>
<sequence length="339" mass="38690">MKIGKFLAVVLAFAKAGNARRFPLPPSNLSNPDRGWCATPEPDESYFIGIKDVQAIEARDARVAGKLVPRSSFFPTLRWTWTIYTFVHVVESKVNEGLVTDAAIRWQIKVLNDTYNPYQFKFYLVKVQHYVDDKLSMGPFSSDAEYFDDFLRKTRTGQYSELNIYIYSNYPEDEFGMCTMPNTEPLIWAMPEQIYDDGCHINAGSMPGGWIEGYNMGYTAVHEVGHWLGLMHTFQGHNCDGPGDMVADTPAQRLPTKGCPKDGVKDTCPGKEGYDAIHNFMDYSNDPCYRNFTYLQAVRMHNMYGMYRSKSVSVHKDVRKLFPDEEMEKNDGWKTSAVT</sequence>
<evidence type="ECO:0000256" key="1">
    <source>
        <dbReference type="ARBA" id="ARBA00003174"/>
    </source>
</evidence>
<dbReference type="EMBL" id="JAKWBI020000025">
    <property type="protein sequence ID" value="KAJ2905753.1"/>
    <property type="molecule type" value="Genomic_DNA"/>
</dbReference>
<keyword evidence="8 12" id="KW-0482">Metalloprotease</keyword>
<keyword evidence="3" id="KW-0645">Protease</keyword>
<keyword evidence="9" id="KW-1015">Disulfide bond</keyword>
<dbReference type="InterPro" id="IPR008754">
    <property type="entry name" value="Peptidase_M43"/>
</dbReference>
<accession>A0AAD5RWG3</accession>
<dbReference type="PANTHER" id="PTHR47466:SF1">
    <property type="entry name" value="METALLOPROTEASE MEP1 (AFU_ORTHOLOGUE AFUA_1G07730)-RELATED"/>
    <property type="match status" value="1"/>
</dbReference>
<evidence type="ECO:0000256" key="2">
    <source>
        <dbReference type="ARBA" id="ARBA00008721"/>
    </source>
</evidence>
<protein>
    <submittedName>
        <fullName evidence="12">Metalloprotease 1 protein</fullName>
    </submittedName>
</protein>
<feature type="chain" id="PRO_5042133119" evidence="10">
    <location>
        <begin position="20"/>
        <end position="339"/>
    </location>
</feature>
<keyword evidence="4" id="KW-0479">Metal-binding</keyword>
<proteinExistence type="inferred from homology"/>
<evidence type="ECO:0000256" key="10">
    <source>
        <dbReference type="SAM" id="SignalP"/>
    </source>
</evidence>
<evidence type="ECO:0000256" key="6">
    <source>
        <dbReference type="ARBA" id="ARBA00022801"/>
    </source>
</evidence>